<dbReference type="GeneID" id="37031153"/>
<dbReference type="AlphaFoldDB" id="A0A316UQ95"/>
<evidence type="ECO:0000313" key="3">
    <source>
        <dbReference type="Proteomes" id="UP000245884"/>
    </source>
</evidence>
<dbReference type="STRING" id="1569628.A0A316UQ95"/>
<accession>A0A316UQ95</accession>
<feature type="region of interest" description="Disordered" evidence="1">
    <location>
        <begin position="445"/>
        <end position="466"/>
    </location>
</feature>
<feature type="compositionally biased region" description="Low complexity" evidence="1">
    <location>
        <begin position="692"/>
        <end position="701"/>
    </location>
</feature>
<organism evidence="2 3">
    <name type="scientific">Jaminaea rosea</name>
    <dbReference type="NCBI Taxonomy" id="1569628"/>
    <lineage>
        <taxon>Eukaryota</taxon>
        <taxon>Fungi</taxon>
        <taxon>Dikarya</taxon>
        <taxon>Basidiomycota</taxon>
        <taxon>Ustilaginomycotina</taxon>
        <taxon>Exobasidiomycetes</taxon>
        <taxon>Microstromatales</taxon>
        <taxon>Microstromatales incertae sedis</taxon>
        <taxon>Jaminaea</taxon>
    </lineage>
</organism>
<dbReference type="OrthoDB" id="3365616at2759"/>
<dbReference type="Proteomes" id="UP000245884">
    <property type="component" value="Unassembled WGS sequence"/>
</dbReference>
<evidence type="ECO:0008006" key="4">
    <source>
        <dbReference type="Google" id="ProtNLM"/>
    </source>
</evidence>
<feature type="compositionally biased region" description="Low complexity" evidence="1">
    <location>
        <begin position="856"/>
        <end position="873"/>
    </location>
</feature>
<reference evidence="2 3" key="1">
    <citation type="journal article" date="2018" name="Mol. Biol. Evol.">
        <title>Broad Genomic Sampling Reveals a Smut Pathogenic Ancestry of the Fungal Clade Ustilaginomycotina.</title>
        <authorList>
            <person name="Kijpornyongpan T."/>
            <person name="Mondo S.J."/>
            <person name="Barry K."/>
            <person name="Sandor L."/>
            <person name="Lee J."/>
            <person name="Lipzen A."/>
            <person name="Pangilinan J."/>
            <person name="LaButti K."/>
            <person name="Hainaut M."/>
            <person name="Henrissat B."/>
            <person name="Grigoriev I.V."/>
            <person name="Spatafora J.W."/>
            <person name="Aime M.C."/>
        </authorList>
    </citation>
    <scope>NUCLEOTIDE SEQUENCE [LARGE SCALE GENOMIC DNA]</scope>
    <source>
        <strain evidence="2 3">MCA 5214</strain>
    </source>
</reference>
<feature type="compositionally biased region" description="Low complexity" evidence="1">
    <location>
        <begin position="788"/>
        <end position="820"/>
    </location>
</feature>
<evidence type="ECO:0000313" key="2">
    <source>
        <dbReference type="EMBL" id="PWN26043.1"/>
    </source>
</evidence>
<dbReference type="InterPro" id="IPR014752">
    <property type="entry name" value="Arrestin-like_C"/>
</dbReference>
<gene>
    <name evidence="2" type="ORF">BDZ90DRAFT_281014</name>
</gene>
<feature type="compositionally biased region" description="Basic and acidic residues" evidence="1">
    <location>
        <begin position="97"/>
        <end position="114"/>
    </location>
</feature>
<feature type="compositionally biased region" description="Acidic residues" evidence="1">
    <location>
        <begin position="884"/>
        <end position="907"/>
    </location>
</feature>
<feature type="compositionally biased region" description="Polar residues" evidence="1">
    <location>
        <begin position="22"/>
        <end position="45"/>
    </location>
</feature>
<feature type="region of interest" description="Disordered" evidence="1">
    <location>
        <begin position="640"/>
        <end position="925"/>
    </location>
</feature>
<keyword evidence="3" id="KW-1185">Reference proteome</keyword>
<protein>
    <recommendedName>
        <fullName evidence="4">Arrestin-like N-terminal domain-containing protein</fullName>
    </recommendedName>
</protein>
<feature type="region of interest" description="Disordered" evidence="1">
    <location>
        <begin position="22"/>
        <end position="114"/>
    </location>
</feature>
<feature type="region of interest" description="Disordered" evidence="1">
    <location>
        <begin position="213"/>
        <end position="249"/>
    </location>
</feature>
<proteinExistence type="predicted"/>
<dbReference type="EMBL" id="KZ819673">
    <property type="protein sequence ID" value="PWN26043.1"/>
    <property type="molecule type" value="Genomic_DNA"/>
</dbReference>
<sequence length="925" mass="97013">MSTRDRFFSSLSSAQDQLFSRLDSLQQQHFPQGAANTAGSSSSHQGVHVASQRQQREDDEENLPTYAPDQPHNAAPIPHSVLTAPPGQAQQAYDSMPRSRLENASAPDRDRRRAAEELRRHQEMLHKGGAAGGGGLTQEQRAMGLKTVHSYAAGNGKVILDIHTLPQRSPTFMGGSAERGRGALQGQAVLFTQDAERITAVRLKIKAVSSISLPRSHLPPSNDPSRRSAGPAPSGPVVLSGRSPRAEPTTAKEHLLLQLEKTLWSADSVNTGHSRSASADGRDPTSWKAGRHVFDFKIDLPSQSKDGKDLPPSFVFLADPTASGSSVPPTRAGQQGLGDSLSMAKKWVEQAGGLSTGEGEWASIKWYVKLTVERPGLFKSNERIFAPFVYLPPPSRKVQERVLPNRIRLSQQVRQNPTMPGNALAEPMASWGGSELDLNATGVTTKPGKGGLGKGKGKQSANGSGGGMWSRFLKGPALAGSSSSSLDGARWSISLPNQPSIWPLKSSLPYQICVEGGPGGLRPPILGLFLRVTLMNAGKGLLSSKNAPQSGTETRLIATGRLYGGESLRSNGSSALTQTWRGILDLPPQATPDFESPLVDTEYFIGVQKEPGSRIVWAQKILLVCNVPAVIVRRNTTATNGGTVRGVRRVPSASMRRGSAGRVNAGAGGTIRASSGKTPPPMPSKGGGAAGGKTAMAGSSSNIARRPDEAPRRPSSYAAAGPSTPAKQRLSAQQQAQASSSSSPPSRRNSPPSGTSRLPPGSSTVAAIVPPPPAHPSTSARRPDAASRRSSAASTSVMPGAGPGSASSSAVGVGTTAYPPEKVPPPPPTSSAAAPPQPEEREPTSSRSRRREHEAASQAASRSSSRAPSEAHSGSGGHTVVTDDGNDADWEFQDGDGAEGENLEDMGMDMPPSYWEAVRDGPGED</sequence>
<dbReference type="RefSeq" id="XP_025360655.1">
    <property type="nucleotide sequence ID" value="XM_025509330.1"/>
</dbReference>
<feature type="compositionally biased region" description="Low complexity" evidence="1">
    <location>
        <begin position="726"/>
        <end position="768"/>
    </location>
</feature>
<name>A0A316UQ95_9BASI</name>
<evidence type="ECO:0000256" key="1">
    <source>
        <dbReference type="SAM" id="MobiDB-lite"/>
    </source>
</evidence>
<dbReference type="Gene3D" id="2.60.40.640">
    <property type="match status" value="1"/>
</dbReference>